<comment type="caution">
    <text evidence="1">The sequence shown here is derived from an EMBL/GenBank/DDBJ whole genome shotgun (WGS) entry which is preliminary data.</text>
</comment>
<dbReference type="Proteomes" id="UP001180737">
    <property type="component" value="Unassembled WGS sequence"/>
</dbReference>
<keyword evidence="2" id="KW-1185">Reference proteome</keyword>
<gene>
    <name evidence="1" type="ORF">RM704_37575</name>
</gene>
<dbReference type="EMBL" id="JAVRFJ010000046">
    <property type="protein sequence ID" value="MDT0573101.1"/>
    <property type="molecule type" value="Genomic_DNA"/>
</dbReference>
<evidence type="ECO:0000313" key="2">
    <source>
        <dbReference type="Proteomes" id="UP001180737"/>
    </source>
</evidence>
<reference evidence="1" key="1">
    <citation type="submission" date="2024-05" db="EMBL/GenBank/DDBJ databases">
        <title>30 novel species of actinomycetes from the DSMZ collection.</title>
        <authorList>
            <person name="Nouioui I."/>
        </authorList>
    </citation>
    <scope>NUCLEOTIDE SEQUENCE</scope>
    <source>
        <strain evidence="1">DSM 3412</strain>
    </source>
</reference>
<organism evidence="1 2">
    <name type="scientific">Streptomyces gottesmaniae</name>
    <dbReference type="NCBI Taxonomy" id="3075518"/>
    <lineage>
        <taxon>Bacteria</taxon>
        <taxon>Bacillati</taxon>
        <taxon>Actinomycetota</taxon>
        <taxon>Actinomycetes</taxon>
        <taxon>Kitasatosporales</taxon>
        <taxon>Streptomycetaceae</taxon>
        <taxon>Streptomyces</taxon>
    </lineage>
</organism>
<evidence type="ECO:0000313" key="1">
    <source>
        <dbReference type="EMBL" id="MDT0573101.1"/>
    </source>
</evidence>
<name>A0ABU2Z930_9ACTN</name>
<accession>A0ABU2Z930</accession>
<proteinExistence type="predicted"/>
<protein>
    <submittedName>
        <fullName evidence="1">Uncharacterized protein</fullName>
    </submittedName>
</protein>
<sequence>MSGQMQLADAYDLVYSAAARMMWVEETRVWRSDSPGGGWPEERREAWRELEAALSVSEAPEPQAGEPSDPVRHLISRRAAGPVDRPITFAEAVAEWTARLIEDPGPYEPRMKPSPDDYMVPGRAVVIPEGHMMVLCRPLDELVHRLAAGRPAVTIGADTAELSRLLHEAADELRAAIGKPTPTPHPVGTVDVARVFHRPSDVDDLRTRYETMSRAAWRASENLPSLKDMRDHGDFSVNPATTIAADDLQNLLAGRSGLYWRERHETIDPRVHTLLGVDWHEGQPVPDSIATEAEGFERSVTLGRKPRAPHANEHRIFREKGNPEDVAISAVRAEILAELLDEYAARIHPGAQCGVMHLSAYDLTDFIAQGIGRELRATYGF</sequence>
<dbReference type="RefSeq" id="WP_033524510.1">
    <property type="nucleotide sequence ID" value="NZ_JAVRFJ010000046.1"/>
</dbReference>